<keyword evidence="2" id="KW-1185">Reference proteome</keyword>
<gene>
    <name evidence="1" type="ORF">PENTCL1PPCAC_14414</name>
</gene>
<comment type="caution">
    <text evidence="1">The sequence shown here is derived from an EMBL/GenBank/DDBJ whole genome shotgun (WGS) entry which is preliminary data.</text>
</comment>
<accession>A0AAV5TA94</accession>
<feature type="non-terminal residue" evidence="1">
    <location>
        <position position="1"/>
    </location>
</feature>
<dbReference type="Proteomes" id="UP001432027">
    <property type="component" value="Unassembled WGS sequence"/>
</dbReference>
<protein>
    <submittedName>
        <fullName evidence="1">Uncharacterized protein</fullName>
    </submittedName>
</protein>
<organism evidence="1 2">
    <name type="scientific">Pristionchus entomophagus</name>
    <dbReference type="NCBI Taxonomy" id="358040"/>
    <lineage>
        <taxon>Eukaryota</taxon>
        <taxon>Metazoa</taxon>
        <taxon>Ecdysozoa</taxon>
        <taxon>Nematoda</taxon>
        <taxon>Chromadorea</taxon>
        <taxon>Rhabditida</taxon>
        <taxon>Rhabditina</taxon>
        <taxon>Diplogasteromorpha</taxon>
        <taxon>Diplogasteroidea</taxon>
        <taxon>Neodiplogasteridae</taxon>
        <taxon>Pristionchus</taxon>
    </lineage>
</organism>
<reference evidence="1" key="1">
    <citation type="submission" date="2023-10" db="EMBL/GenBank/DDBJ databases">
        <title>Genome assembly of Pristionchus species.</title>
        <authorList>
            <person name="Yoshida K."/>
            <person name="Sommer R.J."/>
        </authorList>
    </citation>
    <scope>NUCLEOTIDE SEQUENCE</scope>
    <source>
        <strain evidence="1">RS0144</strain>
    </source>
</reference>
<evidence type="ECO:0000313" key="1">
    <source>
        <dbReference type="EMBL" id="GMS92239.1"/>
    </source>
</evidence>
<dbReference type="EMBL" id="BTSX01000004">
    <property type="protein sequence ID" value="GMS92239.1"/>
    <property type="molecule type" value="Genomic_DNA"/>
</dbReference>
<dbReference type="AlphaFoldDB" id="A0AAV5TA94"/>
<name>A0AAV5TA94_9BILA</name>
<sequence length="125" mass="14721">ACGRRCRSRRRGILQRALRVHHRRCEQHCPLDPPREQALHAQLLLRHLLDWLYDRCGFHGGKSHRRSASLTWLAALLLPLFNTAWKDLVKWPCPPARRVSAAAPWAGGRRRRRNSRRLLGETWRK</sequence>
<evidence type="ECO:0000313" key="2">
    <source>
        <dbReference type="Proteomes" id="UP001432027"/>
    </source>
</evidence>
<proteinExistence type="predicted"/>